<dbReference type="InterPro" id="IPR036291">
    <property type="entry name" value="NAD(P)-bd_dom_sf"/>
</dbReference>
<dbReference type="EMBL" id="JAAGOB010000004">
    <property type="protein sequence ID" value="NED95364.1"/>
    <property type="molecule type" value="Genomic_DNA"/>
</dbReference>
<dbReference type="PANTHER" id="PTHR43669">
    <property type="entry name" value="5-KETO-D-GLUCONATE 5-REDUCTASE"/>
    <property type="match status" value="1"/>
</dbReference>
<keyword evidence="5" id="KW-1185">Reference proteome</keyword>
<dbReference type="Pfam" id="PF13561">
    <property type="entry name" value="adh_short_C2"/>
    <property type="match status" value="1"/>
</dbReference>
<dbReference type="InterPro" id="IPR002347">
    <property type="entry name" value="SDR_fam"/>
</dbReference>
<dbReference type="FunFam" id="3.40.50.720:FF:000084">
    <property type="entry name" value="Short-chain dehydrogenase reductase"/>
    <property type="match status" value="1"/>
</dbReference>
<keyword evidence="2" id="KW-0560">Oxidoreductase</keyword>
<gene>
    <name evidence="4" type="ORF">G1H11_08550</name>
</gene>
<dbReference type="PRINTS" id="PR00081">
    <property type="entry name" value="GDHRDH"/>
</dbReference>
<organism evidence="4 5">
    <name type="scientific">Phytoactinopolyspora alkaliphila</name>
    <dbReference type="NCBI Taxonomy" id="1783498"/>
    <lineage>
        <taxon>Bacteria</taxon>
        <taxon>Bacillati</taxon>
        <taxon>Actinomycetota</taxon>
        <taxon>Actinomycetes</taxon>
        <taxon>Jiangellales</taxon>
        <taxon>Jiangellaceae</taxon>
        <taxon>Phytoactinopolyspora</taxon>
    </lineage>
</organism>
<name>A0A6N9YK70_9ACTN</name>
<dbReference type="InterPro" id="IPR057326">
    <property type="entry name" value="KR_dom"/>
</dbReference>
<sequence>MTMDTVALITGAAGDIGRAVARRLAERGLRLILTDLSASSLSDVEAGLKDTGADVLARAVDVTDEDAVASLVREAREFGPITSVFNNAGIPGASFPIAEHPLDDVRKTFDVNFFGLFHVMKHALPHLAEHDDAWLLNVSSEAGLKANERRGAYSASKAAAIQITRAAALEYGRHGVRVNVLCPGPIEGDLMRRSEGSMPDPQELRDRLIASSAVLRYGEPDEVANYASYLLTEAPGYLTGATLTIDGCRR</sequence>
<dbReference type="PANTHER" id="PTHR43669:SF3">
    <property type="entry name" value="ALCOHOL DEHYDROGENASE, PUTATIVE (AFU_ORTHOLOGUE AFUA_3G03445)-RELATED"/>
    <property type="match status" value="1"/>
</dbReference>
<dbReference type="PROSITE" id="PS00061">
    <property type="entry name" value="ADH_SHORT"/>
    <property type="match status" value="1"/>
</dbReference>
<evidence type="ECO:0000256" key="2">
    <source>
        <dbReference type="ARBA" id="ARBA00023002"/>
    </source>
</evidence>
<dbReference type="SUPFAM" id="SSF51735">
    <property type="entry name" value="NAD(P)-binding Rossmann-fold domains"/>
    <property type="match status" value="1"/>
</dbReference>
<reference evidence="4 5" key="1">
    <citation type="submission" date="2020-02" db="EMBL/GenBank/DDBJ databases">
        <authorList>
            <person name="Li X.-J."/>
            <person name="Feng X.-M."/>
        </authorList>
    </citation>
    <scope>NUCLEOTIDE SEQUENCE [LARGE SCALE GENOMIC DNA]</scope>
    <source>
        <strain evidence="4 5">CGMCC 4.7225</strain>
    </source>
</reference>
<dbReference type="RefSeq" id="WP_163818074.1">
    <property type="nucleotide sequence ID" value="NZ_JAAGOB010000004.1"/>
</dbReference>
<dbReference type="Gene3D" id="3.40.50.720">
    <property type="entry name" value="NAD(P)-binding Rossmann-like Domain"/>
    <property type="match status" value="1"/>
</dbReference>
<dbReference type="InterPro" id="IPR020904">
    <property type="entry name" value="Sc_DH/Rdtase_CS"/>
</dbReference>
<dbReference type="PRINTS" id="PR00080">
    <property type="entry name" value="SDRFAMILY"/>
</dbReference>
<dbReference type="Proteomes" id="UP000469185">
    <property type="component" value="Unassembled WGS sequence"/>
</dbReference>
<dbReference type="AlphaFoldDB" id="A0A6N9YK70"/>
<feature type="domain" description="Ketoreductase" evidence="3">
    <location>
        <begin position="5"/>
        <end position="189"/>
    </location>
</feature>
<evidence type="ECO:0000313" key="5">
    <source>
        <dbReference type="Proteomes" id="UP000469185"/>
    </source>
</evidence>
<accession>A0A6N9YK70</accession>
<evidence type="ECO:0000256" key="1">
    <source>
        <dbReference type="ARBA" id="ARBA00006484"/>
    </source>
</evidence>
<comment type="caution">
    <text evidence="4">The sequence shown here is derived from an EMBL/GenBank/DDBJ whole genome shotgun (WGS) entry which is preliminary data.</text>
</comment>
<proteinExistence type="inferred from homology"/>
<dbReference type="CDD" id="cd05233">
    <property type="entry name" value="SDR_c"/>
    <property type="match status" value="1"/>
</dbReference>
<dbReference type="GO" id="GO:0016491">
    <property type="term" value="F:oxidoreductase activity"/>
    <property type="evidence" value="ECO:0007669"/>
    <property type="project" value="UniProtKB-KW"/>
</dbReference>
<dbReference type="SMART" id="SM00822">
    <property type="entry name" value="PKS_KR"/>
    <property type="match status" value="1"/>
</dbReference>
<evidence type="ECO:0000313" key="4">
    <source>
        <dbReference type="EMBL" id="NED95364.1"/>
    </source>
</evidence>
<protein>
    <submittedName>
        <fullName evidence="4">SDR family oxidoreductase</fullName>
    </submittedName>
</protein>
<comment type="similarity">
    <text evidence="1">Belongs to the short-chain dehydrogenases/reductases (SDR) family.</text>
</comment>
<evidence type="ECO:0000259" key="3">
    <source>
        <dbReference type="SMART" id="SM00822"/>
    </source>
</evidence>